<comment type="catalytic activity">
    <reaction evidence="9">
        <text>(1,4-alpha-D-galacturonosyl)n+m + H2O = (1,4-alpha-D-galacturonosyl)n + (1,4-alpha-D-galacturonosyl)m.</text>
        <dbReference type="EC" id="3.2.1.15"/>
    </reaction>
</comment>
<dbReference type="SUPFAM" id="SSF51126">
    <property type="entry name" value="Pectin lyase-like"/>
    <property type="match status" value="1"/>
</dbReference>
<keyword evidence="15" id="KW-1185">Reference proteome</keyword>
<evidence type="ECO:0000313" key="15">
    <source>
        <dbReference type="Proteomes" id="UP000818029"/>
    </source>
</evidence>
<evidence type="ECO:0000256" key="6">
    <source>
        <dbReference type="ARBA" id="ARBA00022801"/>
    </source>
</evidence>
<evidence type="ECO:0000256" key="7">
    <source>
        <dbReference type="ARBA" id="ARBA00023295"/>
    </source>
</evidence>
<evidence type="ECO:0000256" key="13">
    <source>
        <dbReference type="RuleBase" id="RU361169"/>
    </source>
</evidence>
<dbReference type="InterPro" id="IPR006626">
    <property type="entry name" value="PbH1"/>
</dbReference>
<evidence type="ECO:0000256" key="11">
    <source>
        <dbReference type="ARBA" id="ARBA00070098"/>
    </source>
</evidence>
<comment type="similarity">
    <text evidence="2 13">Belongs to the glycosyl hydrolase 28 family.</text>
</comment>
<dbReference type="OrthoDB" id="187139at2759"/>
<feature type="chain" id="PRO_5010528429" description="Polygalacturonase" evidence="14">
    <location>
        <begin position="25"/>
        <end position="404"/>
    </location>
</feature>
<evidence type="ECO:0000256" key="3">
    <source>
        <dbReference type="ARBA" id="ARBA00012736"/>
    </source>
</evidence>
<feature type="active site" evidence="12">
    <location>
        <position position="242"/>
    </location>
</feature>
<organism evidence="15 16">
    <name type="scientific">Gossypium hirsutum</name>
    <name type="common">Upland cotton</name>
    <name type="synonym">Gossypium mexicanum</name>
    <dbReference type="NCBI Taxonomy" id="3635"/>
    <lineage>
        <taxon>Eukaryota</taxon>
        <taxon>Viridiplantae</taxon>
        <taxon>Streptophyta</taxon>
        <taxon>Embryophyta</taxon>
        <taxon>Tracheophyta</taxon>
        <taxon>Spermatophyta</taxon>
        <taxon>Magnoliopsida</taxon>
        <taxon>eudicotyledons</taxon>
        <taxon>Gunneridae</taxon>
        <taxon>Pentapetalae</taxon>
        <taxon>rosids</taxon>
        <taxon>malvids</taxon>
        <taxon>Malvales</taxon>
        <taxon>Malvaceae</taxon>
        <taxon>Malvoideae</taxon>
        <taxon>Gossypium</taxon>
    </lineage>
</organism>
<feature type="signal peptide" evidence="14">
    <location>
        <begin position="1"/>
        <end position="24"/>
    </location>
</feature>
<dbReference type="GeneID" id="107956745"/>
<evidence type="ECO:0000256" key="4">
    <source>
        <dbReference type="ARBA" id="ARBA00022512"/>
    </source>
</evidence>
<sequence length="404" mass="42952">MAIQMNIAITALLLLFTLIPIVECTDIDVVANFGAVADGQTDLSLPLMNAWKEACASPEPVNIVIPEGTYLLSEATLNGPCQAPISLQLQGTLMAPEDPTVFKEPTWVSISYVDSLTMFGGGVFDGQGATAWGQNDCSKNKNCVKLPINIRFHNVKNSLIQDITTKDSKQFHVNVLGCSNITFQSFTVSAPEESLNTDGIHIGRSDGVYILDSKIETGDDCVSLGDGSNNVKVQGVTCGPGHGISIGSLGKYKNEEPISGVFVTQCTLANTMNGVRIKTWPASQPGSATDIHFEDITMDNVGNPILVDQEYCPWNQCDLSVPSRVQLSKLSFKNIRGTSKTQIAVKLICSSGLPCDEVELADIDLTYNGPEGPAISQCSNVHPALSGVQNPAACSSQPTGEAAP</sequence>
<dbReference type="GO" id="GO:0071555">
    <property type="term" value="P:cell wall organization"/>
    <property type="evidence" value="ECO:0007669"/>
    <property type="project" value="UniProtKB-KW"/>
</dbReference>
<dbReference type="PANTHER" id="PTHR31375">
    <property type="match status" value="1"/>
</dbReference>
<comment type="subcellular location">
    <subcellularLocation>
        <location evidence="1">Secreted</location>
        <location evidence="1">Cell wall</location>
    </subcellularLocation>
</comment>
<gene>
    <name evidence="16" type="primary">LOC107956745</name>
</gene>
<keyword evidence="4" id="KW-0134">Cell wall</keyword>
<dbReference type="PROSITE" id="PS00502">
    <property type="entry name" value="POLYGALACTURONASE"/>
    <property type="match status" value="1"/>
</dbReference>
<dbReference type="KEGG" id="ghi:107956745"/>
<evidence type="ECO:0000256" key="9">
    <source>
        <dbReference type="ARBA" id="ARBA00034074"/>
    </source>
</evidence>
<evidence type="ECO:0000256" key="12">
    <source>
        <dbReference type="PROSITE-ProRule" id="PRU10052"/>
    </source>
</evidence>
<dbReference type="FunFam" id="2.160.20.10:FF:000004">
    <property type="entry name" value="Pectin lyase-like superfamily protein"/>
    <property type="match status" value="1"/>
</dbReference>
<proteinExistence type="inferred from homology"/>
<evidence type="ECO:0000256" key="10">
    <source>
        <dbReference type="ARBA" id="ARBA00060133"/>
    </source>
</evidence>
<evidence type="ECO:0000256" key="1">
    <source>
        <dbReference type="ARBA" id="ARBA00004191"/>
    </source>
</evidence>
<name>A0A1U8P9A1_GOSHI</name>
<evidence type="ECO:0000256" key="5">
    <source>
        <dbReference type="ARBA" id="ARBA00022525"/>
    </source>
</evidence>
<protein>
    <recommendedName>
        <fullName evidence="11">Polygalacturonase</fullName>
        <ecNumber evidence="3">3.2.1.15</ecNumber>
    </recommendedName>
</protein>
<keyword evidence="7 13" id="KW-0326">Glycosidase</keyword>
<dbReference type="STRING" id="3635.A0A1U8P9A1"/>
<accession>A0A1U8P9A1</accession>
<dbReference type="Proteomes" id="UP000818029">
    <property type="component" value="Chromosome D07"/>
</dbReference>
<dbReference type="InterPro" id="IPR011050">
    <property type="entry name" value="Pectin_lyase_fold/virulence"/>
</dbReference>
<dbReference type="SMR" id="A0A1U8P9A1"/>
<dbReference type="GO" id="GO:0004650">
    <property type="term" value="F:polygalacturonase activity"/>
    <property type="evidence" value="ECO:0007669"/>
    <property type="project" value="UniProtKB-EC"/>
</dbReference>
<dbReference type="AlphaFoldDB" id="A0A1U8P9A1"/>
<keyword evidence="14" id="KW-0732">Signal</keyword>
<dbReference type="RefSeq" id="XP_016747776.1">
    <property type="nucleotide sequence ID" value="XM_016892287.2"/>
</dbReference>
<comment type="function">
    <text evidence="10">May function in the depolymerization of the pectin in its walls during pollen tube elongation, or in that of the pistil during pollination.</text>
</comment>
<reference evidence="16" key="2">
    <citation type="submission" date="2025-08" db="UniProtKB">
        <authorList>
            <consortium name="RefSeq"/>
        </authorList>
    </citation>
    <scope>IDENTIFICATION</scope>
</reference>
<dbReference type="PaxDb" id="3635-A0A1U8P9A1"/>
<dbReference type="InterPro" id="IPR012334">
    <property type="entry name" value="Pectin_lyas_fold"/>
</dbReference>
<reference evidence="15" key="1">
    <citation type="journal article" date="2020" name="Nat. Genet.">
        <title>Genomic diversifications of five Gossypium allopolyploid species and their impact on cotton improvement.</title>
        <authorList>
            <person name="Chen Z.J."/>
            <person name="Sreedasyam A."/>
            <person name="Ando A."/>
            <person name="Song Q."/>
            <person name="De Santiago L.M."/>
            <person name="Hulse-Kemp A.M."/>
            <person name="Ding M."/>
            <person name="Ye W."/>
            <person name="Kirkbride R.C."/>
            <person name="Jenkins J."/>
            <person name="Plott C."/>
            <person name="Lovell J."/>
            <person name="Lin Y.M."/>
            <person name="Vaughn R."/>
            <person name="Liu B."/>
            <person name="Simpson S."/>
            <person name="Scheffler B.E."/>
            <person name="Wen L."/>
            <person name="Saski C.A."/>
            <person name="Grover C.E."/>
            <person name="Hu G."/>
            <person name="Conover J.L."/>
            <person name="Carlson J.W."/>
            <person name="Shu S."/>
            <person name="Boston L.B."/>
            <person name="Williams M."/>
            <person name="Peterson D.G."/>
            <person name="McGee K."/>
            <person name="Jones D.C."/>
            <person name="Wendel J.F."/>
            <person name="Stelly D.M."/>
            <person name="Grimwood J."/>
            <person name="Schmutz J."/>
        </authorList>
    </citation>
    <scope>NUCLEOTIDE SEQUENCE [LARGE SCALE GENOMIC DNA]</scope>
    <source>
        <strain evidence="15">cv. TM-1</strain>
    </source>
</reference>
<evidence type="ECO:0000313" key="16">
    <source>
        <dbReference type="RefSeq" id="XP_016747776.1"/>
    </source>
</evidence>
<keyword evidence="5" id="KW-0964">Secreted</keyword>
<dbReference type="SMART" id="SM00710">
    <property type="entry name" value="PbH1"/>
    <property type="match status" value="5"/>
</dbReference>
<dbReference type="Pfam" id="PF00295">
    <property type="entry name" value="Glyco_hydro_28"/>
    <property type="match status" value="1"/>
</dbReference>
<dbReference type="Gene3D" id="2.160.20.10">
    <property type="entry name" value="Single-stranded right-handed beta-helix, Pectin lyase-like"/>
    <property type="match status" value="1"/>
</dbReference>
<keyword evidence="6 13" id="KW-0378">Hydrolase</keyword>
<evidence type="ECO:0000256" key="2">
    <source>
        <dbReference type="ARBA" id="ARBA00008834"/>
    </source>
</evidence>
<dbReference type="GO" id="GO:0005975">
    <property type="term" value="P:carbohydrate metabolic process"/>
    <property type="evidence" value="ECO:0007669"/>
    <property type="project" value="InterPro"/>
</dbReference>
<evidence type="ECO:0000256" key="14">
    <source>
        <dbReference type="SAM" id="SignalP"/>
    </source>
</evidence>
<dbReference type="EC" id="3.2.1.15" evidence="3"/>
<keyword evidence="8" id="KW-0961">Cell wall biogenesis/degradation</keyword>
<dbReference type="InterPro" id="IPR000743">
    <property type="entry name" value="Glyco_hydro_28"/>
</dbReference>
<evidence type="ECO:0000256" key="8">
    <source>
        <dbReference type="ARBA" id="ARBA00023316"/>
    </source>
</evidence>